<gene>
    <name evidence="2" type="ORF">Tci_538976</name>
</gene>
<evidence type="ECO:0000313" key="2">
    <source>
        <dbReference type="EMBL" id="GEZ67003.1"/>
    </source>
</evidence>
<evidence type="ECO:0000256" key="1">
    <source>
        <dbReference type="SAM" id="MobiDB-lite"/>
    </source>
</evidence>
<protein>
    <submittedName>
        <fullName evidence="2">Uncharacterized protein</fullName>
    </submittedName>
</protein>
<sequence>MGHFARHCRGPRNQDSRNMYQDRSRRTVYVEETPPKAMVAIDGVSFDWSEYIPNELKEYPDAPLVKDRVSDNKDCSVESPIVVEKNVVSTIAKVKVVRPKQQEKPVRKIVRLTAITIKGKG</sequence>
<feature type="region of interest" description="Disordered" evidence="1">
    <location>
        <begin position="1"/>
        <end position="24"/>
    </location>
</feature>
<feature type="compositionally biased region" description="Basic and acidic residues" evidence="1">
    <location>
        <begin position="12"/>
        <end position="24"/>
    </location>
</feature>
<organism evidence="2">
    <name type="scientific">Tanacetum cinerariifolium</name>
    <name type="common">Dalmatian daisy</name>
    <name type="synonym">Chrysanthemum cinerariifolium</name>
    <dbReference type="NCBI Taxonomy" id="118510"/>
    <lineage>
        <taxon>Eukaryota</taxon>
        <taxon>Viridiplantae</taxon>
        <taxon>Streptophyta</taxon>
        <taxon>Embryophyta</taxon>
        <taxon>Tracheophyta</taxon>
        <taxon>Spermatophyta</taxon>
        <taxon>Magnoliopsida</taxon>
        <taxon>eudicotyledons</taxon>
        <taxon>Gunneridae</taxon>
        <taxon>Pentapetalae</taxon>
        <taxon>asterids</taxon>
        <taxon>campanulids</taxon>
        <taxon>Asterales</taxon>
        <taxon>Asteraceae</taxon>
        <taxon>Asteroideae</taxon>
        <taxon>Anthemideae</taxon>
        <taxon>Anthemidinae</taxon>
        <taxon>Tanacetum</taxon>
    </lineage>
</organism>
<feature type="compositionally biased region" description="Basic residues" evidence="1">
    <location>
        <begin position="1"/>
        <end position="10"/>
    </location>
</feature>
<dbReference type="AlphaFoldDB" id="A0A699INZ9"/>
<proteinExistence type="predicted"/>
<reference evidence="2" key="1">
    <citation type="journal article" date="2019" name="Sci. Rep.">
        <title>Draft genome of Tanacetum cinerariifolium, the natural source of mosquito coil.</title>
        <authorList>
            <person name="Yamashiro T."/>
            <person name="Shiraishi A."/>
            <person name="Satake H."/>
            <person name="Nakayama K."/>
        </authorList>
    </citation>
    <scope>NUCLEOTIDE SEQUENCE</scope>
</reference>
<dbReference type="EMBL" id="BKCJ010307940">
    <property type="protein sequence ID" value="GEZ67003.1"/>
    <property type="molecule type" value="Genomic_DNA"/>
</dbReference>
<feature type="non-terminal residue" evidence="2">
    <location>
        <position position="121"/>
    </location>
</feature>
<comment type="caution">
    <text evidence="2">The sequence shown here is derived from an EMBL/GenBank/DDBJ whole genome shotgun (WGS) entry which is preliminary data.</text>
</comment>
<accession>A0A699INZ9</accession>
<name>A0A699INZ9_TANCI</name>